<comment type="subcellular location">
    <subcellularLocation>
        <location evidence="4">Nucleus lamina</location>
    </subcellularLocation>
</comment>
<reference evidence="9" key="2">
    <citation type="submission" date="2015-06" db="UniProtKB">
        <authorList>
            <consortium name="EnsemblMetazoa"/>
        </authorList>
    </citation>
    <scope>IDENTIFICATION</scope>
</reference>
<dbReference type="Pfam" id="PF00038">
    <property type="entry name" value="Filament"/>
    <property type="match status" value="1"/>
</dbReference>
<evidence type="ECO:0000256" key="2">
    <source>
        <dbReference type="ARBA" id="ARBA00023054"/>
    </source>
</evidence>
<reference evidence="10" key="1">
    <citation type="submission" date="2013-02" db="EMBL/GenBank/DDBJ databases">
        <authorList>
            <person name="Hughes D."/>
        </authorList>
    </citation>
    <scope>NUCLEOTIDE SEQUENCE</scope>
    <source>
        <strain>Durham</strain>
        <strain evidence="10">NC isolate 2 -- Noor lab</strain>
    </source>
</reference>
<evidence type="ECO:0000256" key="3">
    <source>
        <dbReference type="ARBA" id="ARBA00023242"/>
    </source>
</evidence>
<feature type="coiled-coil region" evidence="5">
    <location>
        <begin position="59"/>
        <end position="364"/>
    </location>
</feature>
<evidence type="ECO:0000256" key="4">
    <source>
        <dbReference type="ARBA" id="ARBA00024186"/>
    </source>
</evidence>
<keyword evidence="3" id="KW-0539">Nucleus</keyword>
<dbReference type="STRING" id="36166.T1GAR3"/>
<evidence type="ECO:0000259" key="7">
    <source>
        <dbReference type="PROSITE" id="PS51841"/>
    </source>
</evidence>
<dbReference type="PANTHER" id="PTHR45721">
    <property type="entry name" value="LAMIN DM0-RELATED"/>
    <property type="match status" value="1"/>
</dbReference>
<evidence type="ECO:0000259" key="8">
    <source>
        <dbReference type="PROSITE" id="PS51842"/>
    </source>
</evidence>
<feature type="region of interest" description="Disordered" evidence="6">
    <location>
        <begin position="1"/>
        <end position="49"/>
    </location>
</feature>
<feature type="domain" description="IF rod" evidence="8">
    <location>
        <begin position="55"/>
        <end position="386"/>
    </location>
</feature>
<evidence type="ECO:0000256" key="1">
    <source>
        <dbReference type="ARBA" id="ARBA00022754"/>
    </source>
</evidence>
<dbReference type="Gene3D" id="2.60.40.1260">
    <property type="entry name" value="Lamin Tail domain"/>
    <property type="match status" value="1"/>
</dbReference>
<dbReference type="GO" id="GO:0051664">
    <property type="term" value="P:nuclear pore localization"/>
    <property type="evidence" value="ECO:0007669"/>
    <property type="project" value="TreeGrafter"/>
</dbReference>
<dbReference type="HOGENOM" id="CLU_012560_9_2_1"/>
<dbReference type="SUPFAM" id="SSF74853">
    <property type="entry name" value="Lamin A/C globular tail domain"/>
    <property type="match status" value="1"/>
</dbReference>
<dbReference type="SUPFAM" id="SSF64593">
    <property type="entry name" value="Intermediate filament protein, coiled coil region"/>
    <property type="match status" value="2"/>
</dbReference>
<keyword evidence="2 5" id="KW-0175">Coiled coil</keyword>
<dbReference type="InterPro" id="IPR036415">
    <property type="entry name" value="Lamin_tail_dom_sf"/>
</dbReference>
<dbReference type="GO" id="GO:0090435">
    <property type="term" value="P:protein localization to nuclear envelope"/>
    <property type="evidence" value="ECO:0007669"/>
    <property type="project" value="TreeGrafter"/>
</dbReference>
<dbReference type="SMART" id="SM01391">
    <property type="entry name" value="Filament"/>
    <property type="match status" value="1"/>
</dbReference>
<dbReference type="Proteomes" id="UP000015102">
    <property type="component" value="Unassembled WGS sequence"/>
</dbReference>
<organism evidence="9 10">
    <name type="scientific">Megaselia scalaris</name>
    <name type="common">Humpbacked fly</name>
    <name type="synonym">Phora scalaris</name>
    <dbReference type="NCBI Taxonomy" id="36166"/>
    <lineage>
        <taxon>Eukaryota</taxon>
        <taxon>Metazoa</taxon>
        <taxon>Ecdysozoa</taxon>
        <taxon>Arthropoda</taxon>
        <taxon>Hexapoda</taxon>
        <taxon>Insecta</taxon>
        <taxon>Pterygota</taxon>
        <taxon>Neoptera</taxon>
        <taxon>Endopterygota</taxon>
        <taxon>Diptera</taxon>
        <taxon>Brachycera</taxon>
        <taxon>Muscomorpha</taxon>
        <taxon>Platypezoidea</taxon>
        <taxon>Phoridae</taxon>
        <taxon>Megaseliini</taxon>
        <taxon>Megaselia</taxon>
    </lineage>
</organism>
<proteinExistence type="predicted"/>
<dbReference type="OMA" id="QAGEKCA"/>
<dbReference type="Gene3D" id="1.20.5.170">
    <property type="match status" value="1"/>
</dbReference>
<evidence type="ECO:0000313" key="10">
    <source>
        <dbReference type="Proteomes" id="UP000015102"/>
    </source>
</evidence>
<protein>
    <recommendedName>
        <fullName evidence="11">LTD domain-containing protein</fullName>
    </recommendedName>
</protein>
<feature type="domain" description="LTD" evidence="7">
    <location>
        <begin position="431"/>
        <end position="556"/>
    </location>
</feature>
<name>T1GAR3_MEGSC</name>
<dbReference type="PANTHER" id="PTHR45721:SF11">
    <property type="entry name" value="LAMIN DM0-RELATED"/>
    <property type="match status" value="1"/>
</dbReference>
<keyword evidence="10" id="KW-1185">Reference proteome</keyword>
<dbReference type="GO" id="GO:0030833">
    <property type="term" value="P:regulation of actin filament polymerization"/>
    <property type="evidence" value="ECO:0007669"/>
    <property type="project" value="UniProtKB-ARBA"/>
</dbReference>
<dbReference type="GO" id="GO:0005638">
    <property type="term" value="C:lamin filament"/>
    <property type="evidence" value="ECO:0007669"/>
    <property type="project" value="UniProtKB-ARBA"/>
</dbReference>
<keyword evidence="1" id="KW-0403">Intermediate filament</keyword>
<dbReference type="EMBL" id="CAQQ02158731">
    <property type="status" value="NOT_ANNOTATED_CDS"/>
    <property type="molecule type" value="Genomic_DNA"/>
</dbReference>
<accession>T1GAR3</accession>
<dbReference type="EnsemblMetazoa" id="MESCA000323-RA">
    <property type="protein sequence ID" value="MESCA000323-PA"/>
    <property type="gene ID" value="MESCA000323"/>
</dbReference>
<evidence type="ECO:0000256" key="6">
    <source>
        <dbReference type="SAM" id="MobiDB-lite"/>
    </source>
</evidence>
<dbReference type="GO" id="GO:0031507">
    <property type="term" value="P:heterochromatin formation"/>
    <property type="evidence" value="ECO:0007669"/>
    <property type="project" value="UniProtKB-ARBA"/>
</dbReference>
<evidence type="ECO:0000313" key="9">
    <source>
        <dbReference type="EnsemblMetazoa" id="MESCA000323-PA"/>
    </source>
</evidence>
<dbReference type="GO" id="GO:0005200">
    <property type="term" value="F:structural constituent of cytoskeleton"/>
    <property type="evidence" value="ECO:0007669"/>
    <property type="project" value="TreeGrafter"/>
</dbReference>
<dbReference type="InterPro" id="IPR039008">
    <property type="entry name" value="IF_rod_dom"/>
</dbReference>
<dbReference type="InterPro" id="IPR001322">
    <property type="entry name" value="Lamin_tail_dom"/>
</dbReference>
<dbReference type="Gene3D" id="1.20.5.500">
    <property type="entry name" value="Single helix bin"/>
    <property type="match status" value="1"/>
</dbReference>
<dbReference type="PROSITE" id="PS51841">
    <property type="entry name" value="LTD"/>
    <property type="match status" value="1"/>
</dbReference>
<dbReference type="Pfam" id="PF00932">
    <property type="entry name" value="LTD"/>
    <property type="match status" value="1"/>
</dbReference>
<dbReference type="FunFam" id="1.20.5.170:FF:000058">
    <property type="entry name" value="Intermediate filament protein B"/>
    <property type="match status" value="1"/>
</dbReference>
<feature type="compositionally biased region" description="Low complexity" evidence="6">
    <location>
        <begin position="8"/>
        <end position="43"/>
    </location>
</feature>
<dbReference type="AlphaFoldDB" id="T1GAR3"/>
<dbReference type="GO" id="GO:0007097">
    <property type="term" value="P:nuclear migration"/>
    <property type="evidence" value="ECO:0007669"/>
    <property type="project" value="TreeGrafter"/>
</dbReference>
<dbReference type="Gene3D" id="1.20.5.1160">
    <property type="entry name" value="Vasodilator-stimulated phosphoprotein"/>
    <property type="match status" value="1"/>
</dbReference>
<dbReference type="PROSITE" id="PS51842">
    <property type="entry name" value="IF_ROD_2"/>
    <property type="match status" value="1"/>
</dbReference>
<evidence type="ECO:0000256" key="5">
    <source>
        <dbReference type="SAM" id="Coils"/>
    </source>
</evidence>
<dbReference type="GO" id="GO:0007112">
    <property type="term" value="P:male meiosis cytokinesis"/>
    <property type="evidence" value="ECO:0007669"/>
    <property type="project" value="UniProtKB-ARBA"/>
</dbReference>
<evidence type="ECO:0008006" key="11">
    <source>
        <dbReference type="Google" id="ProtNLM"/>
    </source>
</evidence>
<sequence length="598" mass="68225">MSTRTKKGSSISRSTPGPSSTPGHQTPTPSSSSVGGAAARASSPLSPTRHSRLVEKVELQNLNDRLACYIDRVRNLESENARLTIQVQSNQETVTREVSNIKQMYEGELAETRKLLDETAREKAKLEIDTKRLWEENDELKQKLEKKTKDCSSFENSARIYESRYNDISSKYTTSVQDLKRAQEEIRNLLAENDKLRKQVEELRKNLENETLARVELENNIQIEITEIDGRLSQEYEAKLQQSLQELRDQYEGQMRANRDEIEMLYEQKLKNLQNAANRNSQAASSAVEELRIQKTKYDSLSGRINELEGMKNALQDRIRDLEKIIENERQRHHDNVASLEAELDRLREEMATQLQEYQDLMDIKVSLDLEIAAYDKLLRGEEHRLNITPNQSGSTSTISQSYLSRITPIRGPGGKRKRIVLDETEDRSLSEFFVTASAKGDIEISEVDPEGRFVKLHNKSDKEVNVGGWQIIRTAGTNESQFKLHRSVKIDSGVTITIWSSDSGVTHEPPSNIVMKQTKWFVADNMKTILKNSDGEEVAVSERVKQIVSSHVQRHRSSAGRAVMVERIFIINKMIPNKLVKKIAASCKVLLHYTLLF</sequence>
<dbReference type="GO" id="GO:0006998">
    <property type="term" value="P:nuclear envelope organization"/>
    <property type="evidence" value="ECO:0007669"/>
    <property type="project" value="TreeGrafter"/>
</dbReference>